<dbReference type="Gene3D" id="1.10.3330.10">
    <property type="entry name" value="Oxo-4-hydroxy-4-carboxy-5-ureidoimidazoline decarboxylase"/>
    <property type="match status" value="1"/>
</dbReference>
<evidence type="ECO:0000313" key="3">
    <source>
        <dbReference type="EMBL" id="RXK41681.1"/>
    </source>
</evidence>
<protein>
    <recommendedName>
        <fullName evidence="2">Oxo-4-hydroxy-4-carboxy-5-ureidoimidazoline decarboxylase domain-containing protein</fullName>
    </recommendedName>
</protein>
<comment type="caution">
    <text evidence="3">The sequence shown here is derived from an EMBL/GenBank/DDBJ whole genome shotgun (WGS) entry which is preliminary data.</text>
</comment>
<dbReference type="AlphaFoldDB" id="A0A4Q1BUA8"/>
<dbReference type="Proteomes" id="UP000289152">
    <property type="component" value="Unassembled WGS sequence"/>
</dbReference>
<evidence type="ECO:0000259" key="2">
    <source>
        <dbReference type="Pfam" id="PF09349"/>
    </source>
</evidence>
<dbReference type="InterPro" id="IPR036778">
    <property type="entry name" value="OHCU_decarboxylase_sf"/>
</dbReference>
<dbReference type="OrthoDB" id="5398391at2759"/>
<dbReference type="InParanoid" id="A0A4Q1BUA8"/>
<organism evidence="3 4">
    <name type="scientific">Tremella mesenterica</name>
    <name type="common">Jelly fungus</name>
    <dbReference type="NCBI Taxonomy" id="5217"/>
    <lineage>
        <taxon>Eukaryota</taxon>
        <taxon>Fungi</taxon>
        <taxon>Dikarya</taxon>
        <taxon>Basidiomycota</taxon>
        <taxon>Agaricomycotina</taxon>
        <taxon>Tremellomycetes</taxon>
        <taxon>Tremellales</taxon>
        <taxon>Tremellaceae</taxon>
        <taxon>Tremella</taxon>
    </lineage>
</organism>
<feature type="domain" description="Oxo-4-hydroxy-4-carboxy-5-ureidoimidazoline decarboxylase" evidence="2">
    <location>
        <begin position="18"/>
        <end position="143"/>
    </location>
</feature>
<keyword evidence="1" id="KW-0659">Purine metabolism</keyword>
<name>A0A4Q1BUA8_TREME</name>
<reference evidence="3 4" key="1">
    <citation type="submission" date="2016-06" db="EMBL/GenBank/DDBJ databases">
        <title>Evolution of pathogenesis and genome organization in the Tremellales.</title>
        <authorList>
            <person name="Cuomo C."/>
            <person name="Litvintseva A."/>
            <person name="Heitman J."/>
            <person name="Chen Y."/>
            <person name="Sun S."/>
            <person name="Springer D."/>
            <person name="Dromer F."/>
            <person name="Young S."/>
            <person name="Zeng Q."/>
            <person name="Chapman S."/>
            <person name="Gujja S."/>
            <person name="Saif S."/>
            <person name="Birren B."/>
        </authorList>
    </citation>
    <scope>NUCLEOTIDE SEQUENCE [LARGE SCALE GENOMIC DNA]</scope>
    <source>
        <strain evidence="3 4">ATCC 28783</strain>
    </source>
</reference>
<dbReference type="EMBL" id="SDIL01000006">
    <property type="protein sequence ID" value="RXK41681.1"/>
    <property type="molecule type" value="Genomic_DNA"/>
</dbReference>
<dbReference type="VEuPathDB" id="FungiDB:TREMEDRAFT_18980"/>
<proteinExistence type="predicted"/>
<accession>A0A4Q1BUA8</accession>
<dbReference type="SUPFAM" id="SSF158694">
    <property type="entry name" value="UraD-Like"/>
    <property type="match status" value="1"/>
</dbReference>
<dbReference type="PANTHER" id="PTHR37987:SF1">
    <property type="entry name" value="OXO-4-HYDROXY-4-CARBOXY-5-UREIDOIMIDAZOLINE DECARBOXYLASE DOMAIN-CONTAINING PROTEIN"/>
    <property type="match status" value="1"/>
</dbReference>
<dbReference type="GO" id="GO:0006144">
    <property type="term" value="P:purine nucleobase metabolic process"/>
    <property type="evidence" value="ECO:0007669"/>
    <property type="project" value="UniProtKB-KW"/>
</dbReference>
<sequence length="205" mass="23049">MSTITLPPLSSLSEPTILTEALSKLFEPSHPLRTLLVPQLLPILRTNTPATYFELIDICVITSKRWNWEEKAEFLSGHPEIGAPAIGISNTEQNKGGLTSQAVLRRLNHLNNLYRIVFPGLVYITFVNGRPRSDIVPELERIIGFTPSPVPIPDDWPLDIPTLDSTEVKGLIRPFGSDEWKEECERGLGEVWKIAQARLKTMELE</sequence>
<gene>
    <name evidence="3" type="ORF">M231_00916</name>
</gene>
<dbReference type="Pfam" id="PF09349">
    <property type="entry name" value="OHCU_decarbox"/>
    <property type="match status" value="1"/>
</dbReference>
<dbReference type="PANTHER" id="PTHR37987">
    <property type="entry name" value="CHROMOSOME 9, WHOLE GENOME SHOTGUN SEQUENCE"/>
    <property type="match status" value="1"/>
</dbReference>
<evidence type="ECO:0000256" key="1">
    <source>
        <dbReference type="ARBA" id="ARBA00022631"/>
    </source>
</evidence>
<keyword evidence="4" id="KW-1185">Reference proteome</keyword>
<evidence type="ECO:0000313" key="4">
    <source>
        <dbReference type="Proteomes" id="UP000289152"/>
    </source>
</evidence>
<dbReference type="InterPro" id="IPR018020">
    <property type="entry name" value="OHCU_decarboxylase"/>
</dbReference>